<proteinExistence type="predicted"/>
<evidence type="ECO:0000313" key="1">
    <source>
        <dbReference type="EMBL" id="MPM12891.1"/>
    </source>
</evidence>
<dbReference type="AlphaFoldDB" id="A0A644XAW6"/>
<accession>A0A644XAW6</accession>
<gene>
    <name evidence="1" type="ORF">SDC9_59246</name>
</gene>
<reference evidence="1" key="1">
    <citation type="submission" date="2019-08" db="EMBL/GenBank/DDBJ databases">
        <authorList>
            <person name="Kucharzyk K."/>
            <person name="Murdoch R.W."/>
            <person name="Higgins S."/>
            <person name="Loffler F."/>
        </authorList>
    </citation>
    <scope>NUCLEOTIDE SEQUENCE</scope>
</reference>
<organism evidence="1">
    <name type="scientific">bioreactor metagenome</name>
    <dbReference type="NCBI Taxonomy" id="1076179"/>
    <lineage>
        <taxon>unclassified sequences</taxon>
        <taxon>metagenomes</taxon>
        <taxon>ecological metagenomes</taxon>
    </lineage>
</organism>
<comment type="caution">
    <text evidence="1">The sequence shown here is derived from an EMBL/GenBank/DDBJ whole genome shotgun (WGS) entry which is preliminary data.</text>
</comment>
<dbReference type="EMBL" id="VSSQ01002035">
    <property type="protein sequence ID" value="MPM12891.1"/>
    <property type="molecule type" value="Genomic_DNA"/>
</dbReference>
<sequence>MAYSREPYAIALPLPGACGTPASEHVPGRRAEVQPPGGLGIPLVALEHQLETLVLFPHLSQMIRRLLQLVDEMRLRHVEHAVVGQVAHQVGIDPVRAIVTTVFGVERTDLVEQLAPDVDGKKGRIVQLELAAVMEHRHLCHVAVMGRDVHVAIVRLAREGHMGAQGLGAGGQDLARYRHAGLRIAKAGALQRLHRAGLGDRVVVEQDDVRLGPRQRDADIDRIGEAVIAVERLEMDAPGRVLGAQVSAHLLGRIVVDHDNLEHPLPVAPVQRLDAVADVVKRLPVRDDDADRTDQIGGVELRQMRLLPRPEVLAQHLEMGDMGGVVGDRVLGAAVVVVAQQHRHRIDPPDLGRAQDQVPVDIAPQGLVETAEPVQKRPPVNDDVVVDVVLVLEKRPVQVAIAHRIGLCRLAAVEQHAGIDHVGVGQLEQCAHMRCKKAAVPGVVTVEIGNDLAMGLPQGGVARHGNPAVLAQLDQPNARIVKAAHHRHAVVAAAVVNDDQLEVRIGLRQHRCNRLADNARTVEHRHHHRDQRPGRRRQPLARHAVGDVLHHREGALVLFDKGGHHLGLGHRRLQEALKVPIVALRLRPAAVVPAELDPGRLVEQHHLVRLAIAQRPRNRDLKRVPAVVDAVLLEVGAEASGKEGHPLAFDLQIAATGQRISDQRQPAAHKSGAAAIDRAARHPGANQLFGKIDLAQQVGDHHPLARAVRRKAPVHDFHRLGGAHVAQHHRPVAQGGHHAEQTLDAVRHGAVVGIGDRPEFDRGERVADLAEGRAPDPETGAADEAPVAPQVVEIADQAGEHLSQRLGILPHVGGTMQVELPRPGQHQARIALESLEDLIDLPARTENAAQQGMAPAGRLLRALLAVHLADHVIARQADLRVQRDQRAHILPGIRHRHDPGPRQGRADPVKLRLAEAVGASHEAIEAGREVRGIVRQVGKHIEMEDMRDQSRLPLARPRLPSLAATAGQEVDQRRHSGRPLCPALLQIEGRLEKRRGIAPQQRPDLQVVLQRVEPGRRHIRIARAIPVGIEIAAVGNQVVEI</sequence>
<name>A0A644XAW6_9ZZZZ</name>
<protein>
    <submittedName>
        <fullName evidence="1">Uncharacterized protein</fullName>
    </submittedName>
</protein>